<dbReference type="Proteomes" id="UP000237440">
    <property type="component" value="Unassembled WGS sequence"/>
</dbReference>
<evidence type="ECO:0008006" key="4">
    <source>
        <dbReference type="Google" id="ProtNLM"/>
    </source>
</evidence>
<dbReference type="InterPro" id="IPR036165">
    <property type="entry name" value="YefM-like_sf"/>
</dbReference>
<accession>A0A2S3VMG8</accession>
<keyword evidence="3" id="KW-1185">Reference proteome</keyword>
<name>A0A2S3VMG8_9PSED</name>
<evidence type="ECO:0000256" key="1">
    <source>
        <dbReference type="ARBA" id="ARBA00009981"/>
    </source>
</evidence>
<proteinExistence type="inferred from homology"/>
<dbReference type="EMBL" id="MUJK01000005">
    <property type="protein sequence ID" value="POF41146.1"/>
    <property type="molecule type" value="Genomic_DNA"/>
</dbReference>
<dbReference type="OrthoDB" id="9800503at2"/>
<gene>
    <name evidence="2" type="ORF">B0D71_18085</name>
</gene>
<evidence type="ECO:0000313" key="2">
    <source>
        <dbReference type="EMBL" id="POF41146.1"/>
    </source>
</evidence>
<dbReference type="RefSeq" id="WP_103396035.1">
    <property type="nucleotide sequence ID" value="NZ_MUJK01000005.1"/>
</dbReference>
<dbReference type="NCBIfam" id="TIGR01552">
    <property type="entry name" value="phd_fam"/>
    <property type="match status" value="1"/>
</dbReference>
<evidence type="ECO:0000313" key="3">
    <source>
        <dbReference type="Proteomes" id="UP000237440"/>
    </source>
</evidence>
<dbReference type="AlphaFoldDB" id="A0A2S3VMG8"/>
<dbReference type="Gene3D" id="3.40.1620.10">
    <property type="entry name" value="YefM-like domain"/>
    <property type="match status" value="1"/>
</dbReference>
<sequence>MRTHVSCSQARRRLRRLLALVAQGHSFVITKNGREICWLEGTEAIQVGQASSTRSHCKA</sequence>
<dbReference type="SUPFAM" id="SSF143120">
    <property type="entry name" value="YefM-like"/>
    <property type="match status" value="1"/>
</dbReference>
<protein>
    <recommendedName>
        <fullName evidence="4">Antitoxin</fullName>
    </recommendedName>
</protein>
<comment type="caution">
    <text evidence="2">The sequence shown here is derived from an EMBL/GenBank/DDBJ whole genome shotgun (WGS) entry which is preliminary data.</text>
</comment>
<reference evidence="3" key="1">
    <citation type="submission" date="2017-02" db="EMBL/GenBank/DDBJ databases">
        <authorList>
            <person name="Furmanczyk E.M."/>
        </authorList>
    </citation>
    <scope>NUCLEOTIDE SEQUENCE [LARGE SCALE GENOMIC DNA]</scope>
    <source>
        <strain evidence="3">AP3_22</strain>
    </source>
</reference>
<comment type="similarity">
    <text evidence="1">Belongs to the phD/YefM antitoxin family.</text>
</comment>
<organism evidence="2 3">
    <name type="scientific">Pseudomonas laurylsulfativorans</name>
    <dbReference type="NCBI Taxonomy" id="1943631"/>
    <lineage>
        <taxon>Bacteria</taxon>
        <taxon>Pseudomonadati</taxon>
        <taxon>Pseudomonadota</taxon>
        <taxon>Gammaproteobacteria</taxon>
        <taxon>Pseudomonadales</taxon>
        <taxon>Pseudomonadaceae</taxon>
        <taxon>Pseudomonas</taxon>
    </lineage>
</organism>